<accession>A0A841JGQ8</accession>
<protein>
    <recommendedName>
        <fullName evidence="4">Erythromycin esterase</fullName>
    </recommendedName>
</protein>
<organism evidence="2 3">
    <name type="scientific">Mucilaginibacter lappiensis</name>
    <dbReference type="NCBI Taxonomy" id="354630"/>
    <lineage>
        <taxon>Bacteria</taxon>
        <taxon>Pseudomonadati</taxon>
        <taxon>Bacteroidota</taxon>
        <taxon>Sphingobacteriia</taxon>
        <taxon>Sphingobacteriales</taxon>
        <taxon>Sphingobacteriaceae</taxon>
        <taxon>Mucilaginibacter</taxon>
    </lineage>
</organism>
<feature type="chain" id="PRO_5032515497" description="Erythromycin esterase" evidence="1">
    <location>
        <begin position="22"/>
        <end position="414"/>
    </location>
</feature>
<evidence type="ECO:0000313" key="3">
    <source>
        <dbReference type="Proteomes" id="UP000548326"/>
    </source>
</evidence>
<dbReference type="AlphaFoldDB" id="A0A841JGQ8"/>
<reference evidence="2 3" key="1">
    <citation type="submission" date="2020-08" db="EMBL/GenBank/DDBJ databases">
        <title>Genomic Encyclopedia of Type Strains, Phase IV (KMG-V): Genome sequencing to study the core and pangenomes of soil and plant-associated prokaryotes.</title>
        <authorList>
            <person name="Whitman W."/>
        </authorList>
    </citation>
    <scope>NUCLEOTIDE SEQUENCE [LARGE SCALE GENOMIC DNA]</scope>
    <source>
        <strain evidence="2 3">MP601</strain>
    </source>
</reference>
<proteinExistence type="predicted"/>
<keyword evidence="1" id="KW-0732">Signal</keyword>
<gene>
    <name evidence="2" type="ORF">HDF22_003618</name>
</gene>
<sequence length="414" mass="47024">MKIRFAMTWALCFLLYSSSFAANISKKQVLPKTDTTQLESLTHKLSFVFEKGNFTGIGWDSLIKETQKAHFLLIGEQHGEAEIPVFTGKLALVFKPKALVVEVDPYTASQLKKVAINPAGYLAYFKQNPYAFAFYSWQTELDLARQMQLNNIDIWGLNEINFLSLGRFFNMLGNNAKIPKNKSTAFALEKKYEMQDQPIFKDANKYNDFSAYKLKAATIDSLLQDFSKESYLSRKMLLDLKASIPVYTNEFYQPRVNIMKGELVNYVSPYIKQDVSDMPKLLFKFGADHVTRTNDLTRFFEVGSLADNLVEAVGKKSLHILIFGKKGTINEMAPVDNNVAIKAYDVLGDRDLAMFSPLTNLVNSDEWGLFDLRPVRNALKSGSFHTDNKKLYGYIMGFDFVVIPGYVTGSRFIE</sequence>
<comment type="caution">
    <text evidence="2">The sequence shown here is derived from an EMBL/GenBank/DDBJ whole genome shotgun (WGS) entry which is preliminary data.</text>
</comment>
<dbReference type="Proteomes" id="UP000548326">
    <property type="component" value="Unassembled WGS sequence"/>
</dbReference>
<evidence type="ECO:0008006" key="4">
    <source>
        <dbReference type="Google" id="ProtNLM"/>
    </source>
</evidence>
<feature type="signal peptide" evidence="1">
    <location>
        <begin position="1"/>
        <end position="21"/>
    </location>
</feature>
<evidence type="ECO:0000313" key="2">
    <source>
        <dbReference type="EMBL" id="MBB6129492.1"/>
    </source>
</evidence>
<dbReference type="RefSeq" id="WP_183588570.1">
    <property type="nucleotide sequence ID" value="NZ_JACHCA010000009.1"/>
</dbReference>
<name>A0A841JGQ8_9SPHI</name>
<evidence type="ECO:0000256" key="1">
    <source>
        <dbReference type="SAM" id="SignalP"/>
    </source>
</evidence>
<dbReference type="EMBL" id="JACHCA010000009">
    <property type="protein sequence ID" value="MBB6129492.1"/>
    <property type="molecule type" value="Genomic_DNA"/>
</dbReference>